<feature type="transmembrane region" description="Helical" evidence="1">
    <location>
        <begin position="20"/>
        <end position="39"/>
    </location>
</feature>
<gene>
    <name evidence="2" type="ORF">HINF_LOCUS10100</name>
    <name evidence="3" type="ORF">HINF_LOCUS11218</name>
</gene>
<evidence type="ECO:0000313" key="4">
    <source>
        <dbReference type="Proteomes" id="UP001642409"/>
    </source>
</evidence>
<evidence type="ECO:0000256" key="1">
    <source>
        <dbReference type="SAM" id="Phobius"/>
    </source>
</evidence>
<dbReference type="EMBL" id="CAXDID020000024">
    <property type="protein sequence ID" value="CAL5990166.1"/>
    <property type="molecule type" value="Genomic_DNA"/>
</dbReference>
<keyword evidence="4" id="KW-1185">Reference proteome</keyword>
<feature type="transmembrane region" description="Helical" evidence="1">
    <location>
        <begin position="81"/>
        <end position="98"/>
    </location>
</feature>
<keyword evidence="1" id="KW-1133">Transmembrane helix</keyword>
<accession>A0AA86NPN1</accession>
<name>A0AA86NPN1_9EUKA</name>
<dbReference type="AlphaFoldDB" id="A0AA86NPN1"/>
<evidence type="ECO:0000313" key="3">
    <source>
        <dbReference type="EMBL" id="CAL5990166.1"/>
    </source>
</evidence>
<reference evidence="2" key="1">
    <citation type="submission" date="2023-06" db="EMBL/GenBank/DDBJ databases">
        <authorList>
            <person name="Kurt Z."/>
        </authorList>
    </citation>
    <scope>NUCLEOTIDE SEQUENCE</scope>
</reference>
<keyword evidence="1" id="KW-0812">Transmembrane</keyword>
<protein>
    <submittedName>
        <fullName evidence="3">Hypothetical_protein</fullName>
    </submittedName>
</protein>
<reference evidence="3 4" key="2">
    <citation type="submission" date="2024-07" db="EMBL/GenBank/DDBJ databases">
        <authorList>
            <person name="Akdeniz Z."/>
        </authorList>
    </citation>
    <scope>NUCLEOTIDE SEQUENCE [LARGE SCALE GENOMIC DNA]</scope>
</reference>
<sequence>MPTPNTSFNLKNTLMSQNVILLTTLFINCILFLVIFRIINLTSITVLEKFYSVFVLLNLVLVLNAMTVVSRSCADTAFKRTYCFICCLVFEIITRFFIEKVQARMDKWCVTGVQIAEKAVLMIVIQRNAKYVVDLS</sequence>
<dbReference type="Proteomes" id="UP001642409">
    <property type="component" value="Unassembled WGS sequence"/>
</dbReference>
<organism evidence="2">
    <name type="scientific">Hexamita inflata</name>
    <dbReference type="NCBI Taxonomy" id="28002"/>
    <lineage>
        <taxon>Eukaryota</taxon>
        <taxon>Metamonada</taxon>
        <taxon>Diplomonadida</taxon>
        <taxon>Hexamitidae</taxon>
        <taxon>Hexamitinae</taxon>
        <taxon>Hexamita</taxon>
    </lineage>
</organism>
<comment type="caution">
    <text evidence="2">The sequence shown here is derived from an EMBL/GenBank/DDBJ whole genome shotgun (WGS) entry which is preliminary data.</text>
</comment>
<evidence type="ECO:0000313" key="2">
    <source>
        <dbReference type="EMBL" id="CAI9922455.1"/>
    </source>
</evidence>
<proteinExistence type="predicted"/>
<dbReference type="EMBL" id="CATOUU010000248">
    <property type="protein sequence ID" value="CAI9922455.1"/>
    <property type="molecule type" value="Genomic_DNA"/>
</dbReference>
<keyword evidence="1" id="KW-0472">Membrane</keyword>
<feature type="transmembrane region" description="Helical" evidence="1">
    <location>
        <begin position="51"/>
        <end position="69"/>
    </location>
</feature>